<feature type="region of interest" description="Disordered" evidence="1">
    <location>
        <begin position="156"/>
        <end position="182"/>
    </location>
</feature>
<organism evidence="3 4">
    <name type="scientific">Lacrimispora celerecrescens</name>
    <dbReference type="NCBI Taxonomy" id="29354"/>
    <lineage>
        <taxon>Bacteria</taxon>
        <taxon>Bacillati</taxon>
        <taxon>Bacillota</taxon>
        <taxon>Clostridia</taxon>
        <taxon>Lachnospirales</taxon>
        <taxon>Lachnospiraceae</taxon>
        <taxon>Lacrimispora</taxon>
    </lineage>
</organism>
<evidence type="ECO:0000313" key="4">
    <source>
        <dbReference type="Proteomes" id="UP000028525"/>
    </source>
</evidence>
<accession>A0A084JDB0</accession>
<evidence type="ECO:0000259" key="2">
    <source>
        <dbReference type="Pfam" id="PF01814"/>
    </source>
</evidence>
<dbReference type="PANTHER" id="PTHR39966:SF1">
    <property type="entry name" value="HEMERYTHRIN-LIKE DOMAIN-CONTAINING PROTEIN"/>
    <property type="match status" value="1"/>
</dbReference>
<dbReference type="PANTHER" id="PTHR39966">
    <property type="entry name" value="BLL2471 PROTEIN-RELATED"/>
    <property type="match status" value="1"/>
</dbReference>
<proteinExistence type="predicted"/>
<feature type="domain" description="Hemerythrin-like" evidence="2">
    <location>
        <begin position="3"/>
        <end position="139"/>
    </location>
</feature>
<gene>
    <name evidence="3" type="ORF">IO98_21690</name>
</gene>
<reference evidence="3 4" key="1">
    <citation type="submission" date="2014-07" db="EMBL/GenBank/DDBJ databases">
        <title>Draft genome of Clostridium celerecrescens 152B isolated from sediments associated with methane hydrate from Krishna Godavari basin.</title>
        <authorList>
            <person name="Honkalas V.S."/>
            <person name="Dabir A.P."/>
            <person name="Arora P."/>
            <person name="Dhakephalkar P.K."/>
        </authorList>
    </citation>
    <scope>NUCLEOTIDE SEQUENCE [LARGE SCALE GENOMIC DNA]</scope>
    <source>
        <strain evidence="3 4">152B</strain>
    </source>
</reference>
<dbReference type="AlphaFoldDB" id="A0A084JDB0"/>
<dbReference type="Pfam" id="PF01814">
    <property type="entry name" value="Hemerythrin"/>
    <property type="match status" value="1"/>
</dbReference>
<dbReference type="GO" id="GO:0005886">
    <property type="term" value="C:plasma membrane"/>
    <property type="evidence" value="ECO:0007669"/>
    <property type="project" value="TreeGrafter"/>
</dbReference>
<comment type="caution">
    <text evidence="3">The sequence shown here is derived from an EMBL/GenBank/DDBJ whole genome shotgun (WGS) entry which is preliminary data.</text>
</comment>
<evidence type="ECO:0000313" key="3">
    <source>
        <dbReference type="EMBL" id="KEZ86944.1"/>
    </source>
</evidence>
<dbReference type="Gene3D" id="1.20.120.520">
    <property type="entry name" value="nmb1532 protein domain like"/>
    <property type="match status" value="1"/>
</dbReference>
<dbReference type="InterPro" id="IPR012312">
    <property type="entry name" value="Hemerythrin-like"/>
</dbReference>
<dbReference type="EMBL" id="JPME01000038">
    <property type="protein sequence ID" value="KEZ86944.1"/>
    <property type="molecule type" value="Genomic_DNA"/>
</dbReference>
<evidence type="ECO:0000256" key="1">
    <source>
        <dbReference type="SAM" id="MobiDB-lite"/>
    </source>
</evidence>
<protein>
    <submittedName>
        <fullName evidence="3">Hemerythrin</fullName>
    </submittedName>
</protein>
<dbReference type="RefSeq" id="WP_038284394.1">
    <property type="nucleotide sequence ID" value="NZ_JPME01000038.1"/>
</dbReference>
<name>A0A084JDB0_9FIRM</name>
<keyword evidence="4" id="KW-1185">Reference proteome</keyword>
<dbReference type="OrthoDB" id="9785474at2"/>
<dbReference type="Proteomes" id="UP000028525">
    <property type="component" value="Unassembled WGS sequence"/>
</dbReference>
<sequence length="182" mass="21026">MYGIDILMKEHENILVFTDFLRSISADILEGKPVDAPLLRECLEFARNYADKHHHGKEEKILFRIMMENMGPVAEKLIRNGMLVEHDLGRLYLSELEKAIDEYEENPGTEPKLDIISNAVGYGALLKRHIEKEDEAAYAFAVRALAEDKLKAVDDETESFERQAKDQGVQDKYESWIREKTR</sequence>
<dbReference type="STRING" id="29354.IO98_21690"/>